<dbReference type="EMBL" id="DSXR01000096">
    <property type="protein sequence ID" value="HGS87894.1"/>
    <property type="molecule type" value="Genomic_DNA"/>
</dbReference>
<evidence type="ECO:0000256" key="1">
    <source>
        <dbReference type="PIRSR" id="PIRSR000390-1"/>
    </source>
</evidence>
<dbReference type="GO" id="GO:0000271">
    <property type="term" value="P:polysaccharide biosynthetic process"/>
    <property type="evidence" value="ECO:0007669"/>
    <property type="project" value="TreeGrafter"/>
</dbReference>
<dbReference type="InterPro" id="IPR015421">
    <property type="entry name" value="PyrdxlP-dep_Trfase_major"/>
</dbReference>
<proteinExistence type="inferred from homology"/>
<dbReference type="Pfam" id="PF01041">
    <property type="entry name" value="DegT_DnrJ_EryC1"/>
    <property type="match status" value="1"/>
</dbReference>
<dbReference type="PANTHER" id="PTHR30244:SF39">
    <property type="entry name" value="BLR3650 PROTEIN"/>
    <property type="match status" value="1"/>
</dbReference>
<evidence type="ECO:0000256" key="2">
    <source>
        <dbReference type="PIRSR" id="PIRSR000390-2"/>
    </source>
</evidence>
<comment type="caution">
    <text evidence="4">The sequence shown here is derived from an EMBL/GenBank/DDBJ whole genome shotgun (WGS) entry which is preliminary data.</text>
</comment>
<dbReference type="Gene3D" id="3.40.640.10">
    <property type="entry name" value="Type I PLP-dependent aspartate aminotransferase-like (Major domain)"/>
    <property type="match status" value="1"/>
</dbReference>
<dbReference type="Gene3D" id="3.90.1150.10">
    <property type="entry name" value="Aspartate Aminotransferase, domain 1"/>
    <property type="match status" value="1"/>
</dbReference>
<evidence type="ECO:0000313" key="4">
    <source>
        <dbReference type="EMBL" id="HGS87894.1"/>
    </source>
</evidence>
<dbReference type="CDD" id="cd00616">
    <property type="entry name" value="AHBA_syn"/>
    <property type="match status" value="1"/>
</dbReference>
<name>A0A7C4Q9Q5_9CHLR</name>
<keyword evidence="4" id="KW-0808">Transferase</keyword>
<gene>
    <name evidence="4" type="ORF">ENT17_09780</name>
</gene>
<feature type="modified residue" description="N6-(pyridoxal phosphate)lysine" evidence="2">
    <location>
        <position position="210"/>
    </location>
</feature>
<reference evidence="4" key="1">
    <citation type="journal article" date="2020" name="mSystems">
        <title>Genome- and Community-Level Interaction Insights into Carbon Utilization and Element Cycling Functions of Hydrothermarchaeota in Hydrothermal Sediment.</title>
        <authorList>
            <person name="Zhou Z."/>
            <person name="Liu Y."/>
            <person name="Xu W."/>
            <person name="Pan J."/>
            <person name="Luo Z.H."/>
            <person name="Li M."/>
        </authorList>
    </citation>
    <scope>NUCLEOTIDE SEQUENCE [LARGE SCALE GENOMIC DNA]</scope>
    <source>
        <strain evidence="4">SpSt-556</strain>
    </source>
</reference>
<comment type="similarity">
    <text evidence="3">Belongs to the DegT/DnrJ/EryC1 family.</text>
</comment>
<dbReference type="GO" id="GO:0008483">
    <property type="term" value="F:transaminase activity"/>
    <property type="evidence" value="ECO:0007669"/>
    <property type="project" value="UniProtKB-KW"/>
</dbReference>
<dbReference type="PIRSF" id="PIRSF000390">
    <property type="entry name" value="PLP_StrS"/>
    <property type="match status" value="1"/>
</dbReference>
<dbReference type="InterPro" id="IPR015422">
    <property type="entry name" value="PyrdxlP-dep_Trfase_small"/>
</dbReference>
<dbReference type="GO" id="GO:0030170">
    <property type="term" value="F:pyridoxal phosphate binding"/>
    <property type="evidence" value="ECO:0007669"/>
    <property type="project" value="TreeGrafter"/>
</dbReference>
<accession>A0A7C4Q9Q5</accession>
<dbReference type="InterPro" id="IPR015424">
    <property type="entry name" value="PyrdxlP-dep_Trfase"/>
</dbReference>
<sequence length="396" mass="44036">MSPYPPPIVPMSSPDLTEAERQAVLNVLNTPHLSMGGQIEAFEQTFRNFTGWRYAIGVNSGTAGLHLCVRAADIQPGDWVITSPFSFVASANALLFENAVPVFVDVEERSGNIHPALVAEAARDLMQGGKAAQRWLPRRGVNTHPAGRLKAILAVDVFGQPADYDRLRATADQYGLRLIEDSCEALGAEYKGRKAGTLGDYGVFAFYPNKQITTGEGGMIVTDDEAAGQYMRALRNQGRAPGDTWLQHTYLGYNYRLDEMSAALGTTQMNRLEELLQKRERVAEWYRQRLIGIAGVEPPALEEYTTRPSWFVYVVRLERGMDRAAVAHRLGERGIPVRPYFLPIHLQPYMVERFGYQPGDFPVTEDLGERGLALPFSGVMDEAQVELVCDTLRQVL</sequence>
<dbReference type="SUPFAM" id="SSF53383">
    <property type="entry name" value="PLP-dependent transferases"/>
    <property type="match status" value="1"/>
</dbReference>
<dbReference type="InterPro" id="IPR000653">
    <property type="entry name" value="DegT/StrS_aminotransferase"/>
</dbReference>
<protein>
    <submittedName>
        <fullName evidence="4">DegT/DnrJ/EryC1/StrS family aminotransferase</fullName>
    </submittedName>
</protein>
<evidence type="ECO:0000256" key="3">
    <source>
        <dbReference type="RuleBase" id="RU004508"/>
    </source>
</evidence>
<keyword evidence="2 3" id="KW-0663">Pyridoxal phosphate</keyword>
<organism evidence="4">
    <name type="scientific">Bellilinea caldifistulae</name>
    <dbReference type="NCBI Taxonomy" id="360411"/>
    <lineage>
        <taxon>Bacteria</taxon>
        <taxon>Bacillati</taxon>
        <taxon>Chloroflexota</taxon>
        <taxon>Anaerolineae</taxon>
        <taxon>Anaerolineales</taxon>
        <taxon>Anaerolineaceae</taxon>
        <taxon>Bellilinea</taxon>
    </lineage>
</organism>
<dbReference type="AlphaFoldDB" id="A0A7C4Q9Q5"/>
<feature type="active site" description="Proton acceptor" evidence="1">
    <location>
        <position position="210"/>
    </location>
</feature>
<keyword evidence="4" id="KW-0032">Aminotransferase</keyword>
<dbReference type="PANTHER" id="PTHR30244">
    <property type="entry name" value="TRANSAMINASE"/>
    <property type="match status" value="1"/>
</dbReference>